<sequence>MIHRGRGVESQKRTRAFDEIYPPDTANVTRNEGQMAFVAAVDGLDFMTFWVDKMLLPRVIIFRSVSQADRAVVRLAVGDTFRTEFGANTRALRVLLRARHEKARRHEVTSRWVTRHGPALSPPQSYNDDSYAHLFGTVNANGETKRQRTSYTRYQTLELEKEFHFNRYLTRRRRIEIAHALCLTERQIKIWFQNRRMKWKKEHKMASMNIVPYHMSPYGHPYQFAPHPGQFAHLAT</sequence>
<dbReference type="InterPro" id="IPR020479">
    <property type="entry name" value="HD_metazoa"/>
</dbReference>
<dbReference type="CDD" id="cd00086">
    <property type="entry name" value="homeodomain"/>
    <property type="match status" value="1"/>
</dbReference>
<evidence type="ECO:0000256" key="4">
    <source>
        <dbReference type="ARBA" id="ARBA00023155"/>
    </source>
</evidence>
<evidence type="ECO:0000259" key="8">
    <source>
        <dbReference type="PROSITE" id="PS50071"/>
    </source>
</evidence>
<keyword evidence="4 6" id="KW-0371">Homeobox</keyword>
<dbReference type="Pfam" id="PF00046">
    <property type="entry name" value="Homeodomain"/>
    <property type="match status" value="1"/>
</dbReference>
<gene>
    <name evidence="9" type="ORF">G5I_07253</name>
</gene>
<dbReference type="PROSITE" id="PS50071">
    <property type="entry name" value="HOMEOBOX_2"/>
    <property type="match status" value="1"/>
</dbReference>
<keyword evidence="10" id="KW-1185">Reference proteome</keyword>
<dbReference type="SMART" id="SM00389">
    <property type="entry name" value="HOX"/>
    <property type="match status" value="1"/>
</dbReference>
<dbReference type="FunFam" id="1.10.10.60:FF:000055">
    <property type="entry name" value="Homeobox protein Hox-A5"/>
    <property type="match status" value="1"/>
</dbReference>
<dbReference type="Proteomes" id="UP000007755">
    <property type="component" value="Unassembled WGS sequence"/>
</dbReference>
<evidence type="ECO:0000313" key="10">
    <source>
        <dbReference type="Proteomes" id="UP000007755"/>
    </source>
</evidence>
<dbReference type="InterPro" id="IPR017970">
    <property type="entry name" value="Homeobox_CS"/>
</dbReference>
<dbReference type="STRING" id="103372.F4WNA3"/>
<reference evidence="9" key="1">
    <citation type="submission" date="2011-02" db="EMBL/GenBank/DDBJ databases">
        <title>The genome of the leaf-cutting ant Acromyrmex echinatior suggests key adaptations to social evolution and fungus farming.</title>
        <authorList>
            <person name="Nygaard S."/>
            <person name="Zhang G."/>
        </authorList>
    </citation>
    <scope>NUCLEOTIDE SEQUENCE</scope>
</reference>
<keyword evidence="3 6" id="KW-0238">DNA-binding</keyword>
<dbReference type="SUPFAM" id="SSF46689">
    <property type="entry name" value="Homeodomain-like"/>
    <property type="match status" value="1"/>
</dbReference>
<dbReference type="PANTHER" id="PTHR45771">
    <property type="entry name" value="HOMEOTIC PROTEIN DEFORMED"/>
    <property type="match status" value="1"/>
</dbReference>
<dbReference type="InterPro" id="IPR009057">
    <property type="entry name" value="Homeodomain-like_sf"/>
</dbReference>
<dbReference type="PRINTS" id="PR00024">
    <property type="entry name" value="HOMEOBOX"/>
</dbReference>
<dbReference type="OrthoDB" id="6159439at2759"/>
<dbReference type="Gene3D" id="1.10.10.60">
    <property type="entry name" value="Homeodomain-like"/>
    <property type="match status" value="1"/>
</dbReference>
<evidence type="ECO:0000313" key="9">
    <source>
        <dbReference type="EMBL" id="EGI64372.1"/>
    </source>
</evidence>
<evidence type="ECO:0000256" key="7">
    <source>
        <dbReference type="RuleBase" id="RU000682"/>
    </source>
</evidence>
<keyword evidence="5 6" id="KW-0539">Nucleus</keyword>
<dbReference type="PROSITE" id="PS00027">
    <property type="entry name" value="HOMEOBOX_1"/>
    <property type="match status" value="1"/>
</dbReference>
<accession>F4WNA3</accession>
<feature type="domain" description="Homeobox" evidence="8">
    <location>
        <begin position="142"/>
        <end position="202"/>
    </location>
</feature>
<dbReference type="EMBL" id="GL888235">
    <property type="protein sequence ID" value="EGI64372.1"/>
    <property type="molecule type" value="Genomic_DNA"/>
</dbReference>
<proteinExistence type="predicted"/>
<organism evidence="10">
    <name type="scientific">Acromyrmex echinatior</name>
    <name type="common">Panamanian leafcutter ant</name>
    <name type="synonym">Acromyrmex octospinosus echinatior</name>
    <dbReference type="NCBI Taxonomy" id="103372"/>
    <lineage>
        <taxon>Eukaryota</taxon>
        <taxon>Metazoa</taxon>
        <taxon>Ecdysozoa</taxon>
        <taxon>Arthropoda</taxon>
        <taxon>Hexapoda</taxon>
        <taxon>Insecta</taxon>
        <taxon>Pterygota</taxon>
        <taxon>Neoptera</taxon>
        <taxon>Endopterygota</taxon>
        <taxon>Hymenoptera</taxon>
        <taxon>Apocrita</taxon>
        <taxon>Aculeata</taxon>
        <taxon>Formicoidea</taxon>
        <taxon>Formicidae</taxon>
        <taxon>Myrmicinae</taxon>
        <taxon>Acromyrmex</taxon>
    </lineage>
</organism>
<dbReference type="InterPro" id="IPR050609">
    <property type="entry name" value="Antp_homeobox_Deformed_sf"/>
</dbReference>
<feature type="DNA-binding region" description="Homeobox" evidence="6">
    <location>
        <begin position="144"/>
        <end position="203"/>
    </location>
</feature>
<evidence type="ECO:0000256" key="1">
    <source>
        <dbReference type="ARBA" id="ARBA00004123"/>
    </source>
</evidence>
<dbReference type="GO" id="GO:0000981">
    <property type="term" value="F:DNA-binding transcription factor activity, RNA polymerase II-specific"/>
    <property type="evidence" value="ECO:0007669"/>
    <property type="project" value="InterPro"/>
</dbReference>
<evidence type="ECO:0000256" key="6">
    <source>
        <dbReference type="PROSITE-ProRule" id="PRU00108"/>
    </source>
</evidence>
<dbReference type="eggNOG" id="KOG0489">
    <property type="taxonomic scope" value="Eukaryota"/>
</dbReference>
<dbReference type="PANTHER" id="PTHR45771:SF6">
    <property type="entry name" value="HOMEOTIC PROTEIN SEX COMBS REDUCED"/>
    <property type="match status" value="1"/>
</dbReference>
<dbReference type="InterPro" id="IPR001356">
    <property type="entry name" value="HD"/>
</dbReference>
<evidence type="ECO:0000256" key="5">
    <source>
        <dbReference type="ARBA" id="ARBA00023242"/>
    </source>
</evidence>
<keyword evidence="2" id="KW-0217">Developmental protein</keyword>
<dbReference type="GO" id="GO:0005654">
    <property type="term" value="C:nucleoplasm"/>
    <property type="evidence" value="ECO:0007669"/>
    <property type="project" value="TreeGrafter"/>
</dbReference>
<dbReference type="GO" id="GO:0000978">
    <property type="term" value="F:RNA polymerase II cis-regulatory region sequence-specific DNA binding"/>
    <property type="evidence" value="ECO:0007669"/>
    <property type="project" value="TreeGrafter"/>
</dbReference>
<comment type="subcellular location">
    <subcellularLocation>
        <location evidence="1 6 7">Nucleus</location>
    </subcellularLocation>
</comment>
<dbReference type="GO" id="GO:0045944">
    <property type="term" value="P:positive regulation of transcription by RNA polymerase II"/>
    <property type="evidence" value="ECO:0007669"/>
    <property type="project" value="TreeGrafter"/>
</dbReference>
<dbReference type="GO" id="GO:0009952">
    <property type="term" value="P:anterior/posterior pattern specification"/>
    <property type="evidence" value="ECO:0007669"/>
    <property type="project" value="TreeGrafter"/>
</dbReference>
<name>F4WNA3_ACREC</name>
<dbReference type="InParanoid" id="F4WNA3"/>
<evidence type="ECO:0000256" key="2">
    <source>
        <dbReference type="ARBA" id="ARBA00022473"/>
    </source>
</evidence>
<protein>
    <submittedName>
        <fullName evidence="9">Homeotic protein Sex combs reduced</fullName>
    </submittedName>
</protein>
<dbReference type="AlphaFoldDB" id="F4WNA3"/>
<evidence type="ECO:0000256" key="3">
    <source>
        <dbReference type="ARBA" id="ARBA00023125"/>
    </source>
</evidence>